<reference evidence="8 9" key="1">
    <citation type="submission" date="2020-04" db="EMBL/GenBank/DDBJ databases">
        <title>Chromosome-level genome assembly of a cyprinid fish Onychostoma macrolepis by integration of Nanopore Sequencing, Bionano and Hi-C technology.</title>
        <authorList>
            <person name="Wang D."/>
        </authorList>
    </citation>
    <scope>NUCLEOTIDE SEQUENCE [LARGE SCALE GENOMIC DNA]</scope>
    <source>
        <strain evidence="8">SWU-2019</strain>
        <tissue evidence="8">Muscle</tissue>
    </source>
</reference>
<keyword evidence="4" id="KW-0393">Immunoglobulin domain</keyword>
<dbReference type="InterPro" id="IPR003599">
    <property type="entry name" value="Ig_sub"/>
</dbReference>
<dbReference type="PROSITE" id="PS50835">
    <property type="entry name" value="IG_LIKE"/>
    <property type="match status" value="2"/>
</dbReference>
<evidence type="ECO:0000256" key="5">
    <source>
        <dbReference type="ARBA" id="ARBA00043266"/>
    </source>
</evidence>
<feature type="domain" description="Ig-like" evidence="7">
    <location>
        <begin position="24"/>
        <end position="124"/>
    </location>
</feature>
<dbReference type="PANTHER" id="PTHR19367">
    <property type="entry name" value="T-CELL RECEPTOR ALPHA CHAIN V REGION"/>
    <property type="match status" value="1"/>
</dbReference>
<feature type="signal peptide" evidence="6">
    <location>
        <begin position="1"/>
        <end position="19"/>
    </location>
</feature>
<dbReference type="PANTHER" id="PTHR19367:SF18">
    <property type="entry name" value="T CELL RECEPTOR ALPHA VARIABLE 16"/>
    <property type="match status" value="1"/>
</dbReference>
<feature type="chain" id="PRO_5029814094" description="Ig-like domain-containing protein" evidence="6">
    <location>
        <begin position="20"/>
        <end position="258"/>
    </location>
</feature>
<dbReference type="GO" id="GO:0042101">
    <property type="term" value="C:T cell receptor complex"/>
    <property type="evidence" value="ECO:0007669"/>
    <property type="project" value="UniProtKB-KW"/>
</dbReference>
<dbReference type="InterPro" id="IPR013783">
    <property type="entry name" value="Ig-like_fold"/>
</dbReference>
<dbReference type="GO" id="GO:0002250">
    <property type="term" value="P:adaptive immune response"/>
    <property type="evidence" value="ECO:0007669"/>
    <property type="project" value="UniProtKB-KW"/>
</dbReference>
<feature type="domain" description="Ig-like" evidence="7">
    <location>
        <begin position="144"/>
        <end position="247"/>
    </location>
</feature>
<dbReference type="SMART" id="SM00409">
    <property type="entry name" value="IG"/>
    <property type="match status" value="2"/>
</dbReference>
<evidence type="ECO:0000256" key="6">
    <source>
        <dbReference type="SAM" id="SignalP"/>
    </source>
</evidence>
<gene>
    <name evidence="8" type="ORF">G5714_001985</name>
</gene>
<evidence type="ECO:0000259" key="7">
    <source>
        <dbReference type="PROSITE" id="PS50835"/>
    </source>
</evidence>
<keyword evidence="2" id="KW-1064">Adaptive immunity</keyword>
<dbReference type="InterPro" id="IPR013106">
    <property type="entry name" value="Ig_V-set"/>
</dbReference>
<dbReference type="SMART" id="SM00406">
    <property type="entry name" value="IGv"/>
    <property type="match status" value="2"/>
</dbReference>
<sequence>MMFICSLWFILLFSGDARGEGITPLFSSELVISGDSITLGCNYDGTYSSDSLLWYRQYSSSKPEFLFLVSEANLEQSADPPIPGVSAKINEEKTRVDLKISSASVSDSAMYYCALQPTVTGNTSTLVWFILLFSGDAIGEGITPLSSSELVISGDSITLGCNYDGSYSSDSLLWYRQNSSSKPEFLFLVSEANLEQPADPPIPGVSAKINEEKTRVDLKISSASVSDSAMYYCALKPTVTGNPKTLYKIKGKTTKQTT</sequence>
<keyword evidence="9" id="KW-1185">Reference proteome</keyword>
<evidence type="ECO:0000313" key="9">
    <source>
        <dbReference type="Proteomes" id="UP000579812"/>
    </source>
</evidence>
<evidence type="ECO:0000256" key="4">
    <source>
        <dbReference type="ARBA" id="ARBA00023319"/>
    </source>
</evidence>
<evidence type="ECO:0000313" key="8">
    <source>
        <dbReference type="EMBL" id="KAF4117432.1"/>
    </source>
</evidence>
<name>A0A7J6DDR6_9TELE</name>
<dbReference type="Proteomes" id="UP000579812">
    <property type="component" value="Unassembled WGS sequence"/>
</dbReference>
<protein>
    <recommendedName>
        <fullName evidence="7">Ig-like domain-containing protein</fullName>
    </recommendedName>
</protein>
<evidence type="ECO:0000256" key="2">
    <source>
        <dbReference type="ARBA" id="ARBA00023130"/>
    </source>
</evidence>
<keyword evidence="5" id="KW-1279">T cell receptor</keyword>
<accession>A0A7J6DDR6</accession>
<evidence type="ECO:0000256" key="3">
    <source>
        <dbReference type="ARBA" id="ARBA00023170"/>
    </source>
</evidence>
<comment type="caution">
    <text evidence="8">The sequence shown here is derived from an EMBL/GenBank/DDBJ whole genome shotgun (WGS) entry which is preliminary data.</text>
</comment>
<keyword evidence="5" id="KW-0391">Immunity</keyword>
<dbReference type="InterPro" id="IPR036179">
    <property type="entry name" value="Ig-like_dom_sf"/>
</dbReference>
<organism evidence="8 9">
    <name type="scientific">Onychostoma macrolepis</name>
    <dbReference type="NCBI Taxonomy" id="369639"/>
    <lineage>
        <taxon>Eukaryota</taxon>
        <taxon>Metazoa</taxon>
        <taxon>Chordata</taxon>
        <taxon>Craniata</taxon>
        <taxon>Vertebrata</taxon>
        <taxon>Euteleostomi</taxon>
        <taxon>Actinopterygii</taxon>
        <taxon>Neopterygii</taxon>
        <taxon>Teleostei</taxon>
        <taxon>Ostariophysi</taxon>
        <taxon>Cypriniformes</taxon>
        <taxon>Cyprinidae</taxon>
        <taxon>Acrossocheilinae</taxon>
        <taxon>Onychostoma</taxon>
    </lineage>
</organism>
<dbReference type="EMBL" id="JAAMOB010000002">
    <property type="protein sequence ID" value="KAF4117432.1"/>
    <property type="molecule type" value="Genomic_DNA"/>
</dbReference>
<dbReference type="InterPro" id="IPR051287">
    <property type="entry name" value="TCR_variable_region"/>
</dbReference>
<dbReference type="Gene3D" id="2.60.40.10">
    <property type="entry name" value="Immunoglobulins"/>
    <property type="match status" value="2"/>
</dbReference>
<dbReference type="AlphaFoldDB" id="A0A7J6DDR6"/>
<keyword evidence="1 6" id="KW-0732">Signal</keyword>
<dbReference type="Pfam" id="PF07686">
    <property type="entry name" value="V-set"/>
    <property type="match status" value="2"/>
</dbReference>
<dbReference type="SUPFAM" id="SSF48726">
    <property type="entry name" value="Immunoglobulin"/>
    <property type="match status" value="2"/>
</dbReference>
<keyword evidence="3" id="KW-0675">Receptor</keyword>
<dbReference type="InterPro" id="IPR007110">
    <property type="entry name" value="Ig-like_dom"/>
</dbReference>
<proteinExistence type="predicted"/>
<evidence type="ECO:0000256" key="1">
    <source>
        <dbReference type="ARBA" id="ARBA00022729"/>
    </source>
</evidence>